<comment type="caution">
    <text evidence="10">The sequence shown here is derived from an EMBL/GenBank/DDBJ whole genome shotgun (WGS) entry which is preliminary data.</text>
</comment>
<sequence>MTATSRHIRRVAVLGSGVMGSGIACHFANVGLDVLMLDILPRDMDATETKPAVRNSVATKALTTAIKSKPAPLYSKDFAQRITVGNFTDDMEKLGDYDWIIEVVVERLDIKQKVLSQVDRVRRKGSLITTNTSGIPIRMIQEGMSEDFRQHFCGTHFFNPARYLRLFEIIPGPDTKKEVIDFFMRYGDLYLGKTTVLAKDTPAFIGNRIGVYSMAKIYSLTDELDLSIDTVDRLTGPTLGRPKTGTFRLGDLVGHDTAAHVMTGIRENAPGDEAAAVMEIPSYYQFLIDKNFLGNKSGQGFYKKVLDEEGNRQILGLNLKTLEYEPSQRSDLKSLKTAKQVDDPKRRVQTLFNEEDAGGQLVRRSLAGLFAYSANRIPEISDNIYSIDDAMRAGYAWKMGPFEYWDAVGLSAGIEAAEADGNTIAQWVKDMQSAGHATFYKREDGKLKYYDIESKSYKVKPGTEQFVILDNLRDNKPVYQNSEVTLHDIGDGIACLEFTSAYNSIGEGVLRGYEEAISKLEEEGWRGMVLGNNAENFSVGANLMMIAQLAYQQEFEELNMAVNLFQQSVMRLRYSAIPVIAATQGYVFGGGCESLMHCDGAAVAAESYIGLVEAGIGLIPAGAGTKEFAVRASDSFFEGDVMIPTLIERFKAIAMAGVSTSAHEAYDYGYLIEGRDKVVVNKDRNIAEAKRMALDLADDGYTMPRRRQDVTVLGRGGLAALYAAANELKRGHYASAHDIKIAHKVAWVLCGGDLTGTQKVSEQYLLDIEREAFLSLCGEQKTLERIQHMLQTNKPLRN</sequence>
<organism evidence="10 11">
    <name type="scientific">Neolewinella maritima</name>
    <dbReference type="NCBI Taxonomy" id="1383882"/>
    <lineage>
        <taxon>Bacteria</taxon>
        <taxon>Pseudomonadati</taxon>
        <taxon>Bacteroidota</taxon>
        <taxon>Saprospiria</taxon>
        <taxon>Saprospirales</taxon>
        <taxon>Lewinellaceae</taxon>
        <taxon>Neolewinella</taxon>
    </lineage>
</organism>
<reference evidence="10" key="1">
    <citation type="submission" date="2021-12" db="EMBL/GenBank/DDBJ databases">
        <authorList>
            <person name="Rodrigo-Torres L."/>
            <person name="Arahal R. D."/>
            <person name="Lucena T."/>
        </authorList>
    </citation>
    <scope>NUCLEOTIDE SEQUENCE</scope>
    <source>
        <strain evidence="10">CECT 8419</strain>
    </source>
</reference>
<comment type="pathway">
    <text evidence="1">Lipid metabolism; fatty acid beta-oxidation.</text>
</comment>
<evidence type="ECO:0000313" key="11">
    <source>
        <dbReference type="Proteomes" id="UP000837803"/>
    </source>
</evidence>
<comment type="catalytic activity">
    <reaction evidence="7">
        <text>a (3S)-3-hydroxyacyl-CoA + NAD(+) = a 3-oxoacyl-CoA + NADH + H(+)</text>
        <dbReference type="Rhea" id="RHEA:22432"/>
        <dbReference type="ChEBI" id="CHEBI:15378"/>
        <dbReference type="ChEBI" id="CHEBI:57318"/>
        <dbReference type="ChEBI" id="CHEBI:57540"/>
        <dbReference type="ChEBI" id="CHEBI:57945"/>
        <dbReference type="ChEBI" id="CHEBI:90726"/>
        <dbReference type="EC" id="1.1.1.35"/>
    </reaction>
</comment>
<evidence type="ECO:0000256" key="3">
    <source>
        <dbReference type="ARBA" id="ARBA00022963"/>
    </source>
</evidence>
<protein>
    <submittedName>
        <fullName evidence="10">3-hydroxyacyl-CoA dehydrogenase</fullName>
        <ecNumber evidence="10">1.1.1.35</ecNumber>
    </submittedName>
</protein>
<dbReference type="Pfam" id="PF00725">
    <property type="entry name" value="3HCDH"/>
    <property type="match status" value="1"/>
</dbReference>
<dbReference type="Gene3D" id="3.90.226.10">
    <property type="entry name" value="2-enoyl-CoA Hydratase, Chain A, domain 1"/>
    <property type="match status" value="1"/>
</dbReference>
<keyword evidence="11" id="KW-1185">Reference proteome</keyword>
<dbReference type="Pfam" id="PF02737">
    <property type="entry name" value="3HCDH_N"/>
    <property type="match status" value="1"/>
</dbReference>
<name>A0ABM9B0A8_9BACT</name>
<dbReference type="InterPro" id="IPR006108">
    <property type="entry name" value="3HC_DH_C"/>
</dbReference>
<keyword evidence="3" id="KW-0442">Lipid degradation</keyword>
<evidence type="ECO:0000259" key="9">
    <source>
        <dbReference type="Pfam" id="PF02737"/>
    </source>
</evidence>
<keyword evidence="2" id="KW-0276">Fatty acid metabolism</keyword>
<evidence type="ECO:0000256" key="4">
    <source>
        <dbReference type="ARBA" id="ARBA00023002"/>
    </source>
</evidence>
<feature type="domain" description="3-hydroxyacyl-CoA dehydrogenase NAD binding" evidence="9">
    <location>
        <begin position="11"/>
        <end position="201"/>
    </location>
</feature>
<dbReference type="PANTHER" id="PTHR48075">
    <property type="entry name" value="3-HYDROXYACYL-COA DEHYDROGENASE FAMILY PROTEIN"/>
    <property type="match status" value="1"/>
</dbReference>
<dbReference type="GO" id="GO:0003857">
    <property type="term" value="F:(3S)-3-hydroxyacyl-CoA dehydrogenase (NAD+) activity"/>
    <property type="evidence" value="ECO:0007669"/>
    <property type="project" value="UniProtKB-EC"/>
</dbReference>
<dbReference type="PROSITE" id="PS51257">
    <property type="entry name" value="PROKAR_LIPOPROTEIN"/>
    <property type="match status" value="1"/>
</dbReference>
<dbReference type="Gene3D" id="3.40.50.720">
    <property type="entry name" value="NAD(P)-binding Rossmann-like Domain"/>
    <property type="match status" value="1"/>
</dbReference>
<dbReference type="InterPro" id="IPR008927">
    <property type="entry name" value="6-PGluconate_DH-like_C_sf"/>
</dbReference>
<dbReference type="SUPFAM" id="SSF52096">
    <property type="entry name" value="ClpP/crotonase"/>
    <property type="match status" value="1"/>
</dbReference>
<dbReference type="Gene3D" id="1.10.1040.50">
    <property type="match status" value="1"/>
</dbReference>
<evidence type="ECO:0000256" key="2">
    <source>
        <dbReference type="ARBA" id="ARBA00022832"/>
    </source>
</evidence>
<evidence type="ECO:0000256" key="1">
    <source>
        <dbReference type="ARBA" id="ARBA00005005"/>
    </source>
</evidence>
<dbReference type="Pfam" id="PF00378">
    <property type="entry name" value="ECH_1"/>
    <property type="match status" value="1"/>
</dbReference>
<dbReference type="SUPFAM" id="SSF48179">
    <property type="entry name" value="6-phosphogluconate dehydrogenase C-terminal domain-like"/>
    <property type="match status" value="2"/>
</dbReference>
<keyword evidence="6" id="KW-0443">Lipid metabolism</keyword>
<evidence type="ECO:0000256" key="7">
    <source>
        <dbReference type="ARBA" id="ARBA00049556"/>
    </source>
</evidence>
<accession>A0ABM9B0A8</accession>
<dbReference type="InterPro" id="IPR001753">
    <property type="entry name" value="Enoyl-CoA_hydra/iso"/>
</dbReference>
<evidence type="ECO:0000259" key="8">
    <source>
        <dbReference type="Pfam" id="PF00725"/>
    </source>
</evidence>
<dbReference type="Proteomes" id="UP000837803">
    <property type="component" value="Unassembled WGS sequence"/>
</dbReference>
<evidence type="ECO:0000313" key="10">
    <source>
        <dbReference type="EMBL" id="CAH0999988.1"/>
    </source>
</evidence>
<keyword evidence="4 10" id="KW-0560">Oxidoreductase</keyword>
<feature type="domain" description="3-hydroxyacyl-CoA dehydrogenase C-terminal" evidence="8">
    <location>
        <begin position="204"/>
        <end position="303"/>
    </location>
</feature>
<dbReference type="RefSeq" id="WP_238750112.1">
    <property type="nucleotide sequence ID" value="NZ_CAKLPZ010000001.1"/>
</dbReference>
<evidence type="ECO:0000256" key="5">
    <source>
        <dbReference type="ARBA" id="ARBA00023027"/>
    </source>
</evidence>
<dbReference type="PANTHER" id="PTHR48075:SF7">
    <property type="entry name" value="3-HYDROXYACYL-COA DEHYDROGENASE-RELATED"/>
    <property type="match status" value="1"/>
</dbReference>
<evidence type="ECO:0000256" key="6">
    <source>
        <dbReference type="ARBA" id="ARBA00023098"/>
    </source>
</evidence>
<dbReference type="EMBL" id="CAKLPZ010000001">
    <property type="protein sequence ID" value="CAH0999988.1"/>
    <property type="molecule type" value="Genomic_DNA"/>
</dbReference>
<dbReference type="SUPFAM" id="SSF51735">
    <property type="entry name" value="NAD(P)-binding Rossmann-fold domains"/>
    <property type="match status" value="1"/>
</dbReference>
<keyword evidence="5" id="KW-0520">NAD</keyword>
<dbReference type="InterPro" id="IPR036291">
    <property type="entry name" value="NAD(P)-bd_dom_sf"/>
</dbReference>
<gene>
    <name evidence="10" type="primary">fadN</name>
    <name evidence="10" type="ORF">LEM8419_01203</name>
</gene>
<dbReference type="EC" id="1.1.1.35" evidence="10"/>
<dbReference type="InterPro" id="IPR006176">
    <property type="entry name" value="3-OHacyl-CoA_DH_NAD-bd"/>
</dbReference>
<dbReference type="CDD" id="cd06558">
    <property type="entry name" value="crotonase-like"/>
    <property type="match status" value="1"/>
</dbReference>
<proteinExistence type="predicted"/>
<dbReference type="InterPro" id="IPR029045">
    <property type="entry name" value="ClpP/crotonase-like_dom_sf"/>
</dbReference>